<dbReference type="EMBL" id="JBBXMP010000002">
    <property type="protein sequence ID" value="KAL0071894.1"/>
    <property type="molecule type" value="Genomic_DNA"/>
</dbReference>
<evidence type="ECO:0000313" key="3">
    <source>
        <dbReference type="EMBL" id="KAL0071894.1"/>
    </source>
</evidence>
<feature type="compositionally biased region" description="Polar residues" evidence="1">
    <location>
        <begin position="465"/>
        <end position="479"/>
    </location>
</feature>
<sequence length="577" mass="63448">MGNAFDQQRFMMAWMDIYKHNLGLMQPPAGSANPPEASQAQTSASTLTKDSRRTESPTSRSSRKRSYSVASNESEKSSCSAAEDTESSTPTVRRTPSDPKHIFETEGGSPLSFFVQVDVTNRGAVVSKIKKHGGTMALAQETADFSVLQTQSKVFKTFLKNSAAVNKPAVSASFIHDCVDNGVLYHHSHFLLQPLRRKRQKKAGKQSASGSQSPVRRKSPTRAQSASSRPQSSGSSQAPKKKQAALKTQPSNRVASRSKAILKTSDHSESPSLPPPSPSIPPQSPSIPPQLPATRPQTNVRPAQSTHSSGLFKSRKTSISHTKNQETSTVVPHKNGKEKEKPGQTHAQVDTSTSEKSSSRQLPQEPDERSPSPPPAHTRVVMESGNYRYPPVEKDFALRYMKVLFGRDHEMTMSAVAQKTHEKMPHHTVGSWMTTLTAPSMRAEVDAIRKRAGILYRKNLYAGTQPKNQMQDSHAGGSSTEKDTSDSGRHNKRRKTDDSVVETVSEAQIQSDVDTIANFLLSRQSQVSEDEQDEDTFWNLLTAKARCKGAKTWKEFYQKHSAQILAKCEAIQTESGT</sequence>
<accession>A0ABR3AEN3</accession>
<keyword evidence="4" id="KW-1185">Reference proteome</keyword>
<dbReference type="Proteomes" id="UP001437256">
    <property type="component" value="Unassembled WGS sequence"/>
</dbReference>
<feature type="region of interest" description="Disordered" evidence="1">
    <location>
        <begin position="26"/>
        <end position="105"/>
    </location>
</feature>
<feature type="compositionally biased region" description="Polar residues" evidence="1">
    <location>
        <begin position="345"/>
        <end position="362"/>
    </location>
</feature>
<feature type="compositionally biased region" description="Polar residues" evidence="1">
    <location>
        <begin position="36"/>
        <end position="48"/>
    </location>
</feature>
<feature type="compositionally biased region" description="Polar residues" evidence="1">
    <location>
        <begin position="246"/>
        <end position="255"/>
    </location>
</feature>
<evidence type="ECO:0000256" key="1">
    <source>
        <dbReference type="SAM" id="MobiDB-lite"/>
    </source>
</evidence>
<name>A0ABR3AEN3_9AGAR</name>
<dbReference type="Pfam" id="PF16589">
    <property type="entry name" value="BRCT_2"/>
    <property type="match status" value="1"/>
</dbReference>
<dbReference type="InterPro" id="IPR001357">
    <property type="entry name" value="BRCT_dom"/>
</dbReference>
<feature type="domain" description="BRCT" evidence="2">
    <location>
        <begin position="102"/>
        <end position="185"/>
    </location>
</feature>
<comment type="caution">
    <text evidence="3">The sequence shown here is derived from an EMBL/GenBank/DDBJ whole genome shotgun (WGS) entry which is preliminary data.</text>
</comment>
<feature type="compositionally biased region" description="Basic and acidic residues" evidence="1">
    <location>
        <begin position="480"/>
        <end position="489"/>
    </location>
</feature>
<organism evidence="3 4">
    <name type="scientific">Marasmius tenuissimus</name>
    <dbReference type="NCBI Taxonomy" id="585030"/>
    <lineage>
        <taxon>Eukaryota</taxon>
        <taxon>Fungi</taxon>
        <taxon>Dikarya</taxon>
        <taxon>Basidiomycota</taxon>
        <taxon>Agaricomycotina</taxon>
        <taxon>Agaricomycetes</taxon>
        <taxon>Agaricomycetidae</taxon>
        <taxon>Agaricales</taxon>
        <taxon>Marasmiineae</taxon>
        <taxon>Marasmiaceae</taxon>
        <taxon>Marasmius</taxon>
    </lineage>
</organism>
<proteinExistence type="predicted"/>
<feature type="compositionally biased region" description="Low complexity" evidence="1">
    <location>
        <begin position="222"/>
        <end position="238"/>
    </location>
</feature>
<gene>
    <name evidence="3" type="ORF">AAF712_000817</name>
</gene>
<feature type="region of interest" description="Disordered" evidence="1">
    <location>
        <begin position="465"/>
        <end position="502"/>
    </location>
</feature>
<feature type="compositionally biased region" description="Basic and acidic residues" evidence="1">
    <location>
        <begin position="95"/>
        <end position="104"/>
    </location>
</feature>
<protein>
    <recommendedName>
        <fullName evidence="2">BRCT domain-containing protein</fullName>
    </recommendedName>
</protein>
<feature type="compositionally biased region" description="Polar residues" evidence="1">
    <location>
        <begin position="319"/>
        <end position="330"/>
    </location>
</feature>
<feature type="compositionally biased region" description="Pro residues" evidence="1">
    <location>
        <begin position="272"/>
        <end position="291"/>
    </location>
</feature>
<feature type="compositionally biased region" description="Polar residues" evidence="1">
    <location>
        <begin position="295"/>
        <end position="312"/>
    </location>
</feature>
<evidence type="ECO:0000259" key="2">
    <source>
        <dbReference type="Pfam" id="PF16589"/>
    </source>
</evidence>
<feature type="region of interest" description="Disordered" evidence="1">
    <location>
        <begin position="197"/>
        <end position="383"/>
    </location>
</feature>
<evidence type="ECO:0000313" key="4">
    <source>
        <dbReference type="Proteomes" id="UP001437256"/>
    </source>
</evidence>
<reference evidence="3 4" key="1">
    <citation type="submission" date="2024-05" db="EMBL/GenBank/DDBJ databases">
        <title>A draft genome resource for the thread blight pathogen Marasmius tenuissimus strain MS-2.</title>
        <authorList>
            <person name="Yulfo-Soto G.E."/>
            <person name="Baruah I.K."/>
            <person name="Amoako-Attah I."/>
            <person name="Bukari Y."/>
            <person name="Meinhardt L.W."/>
            <person name="Bailey B.A."/>
            <person name="Cohen S.P."/>
        </authorList>
    </citation>
    <scope>NUCLEOTIDE SEQUENCE [LARGE SCALE GENOMIC DNA]</scope>
    <source>
        <strain evidence="3 4">MS-2</strain>
    </source>
</reference>